<feature type="compositionally biased region" description="Low complexity" evidence="9">
    <location>
        <begin position="1244"/>
        <end position="1254"/>
    </location>
</feature>
<keyword evidence="4" id="KW-0677">Repeat</keyword>
<dbReference type="SUPFAM" id="SSF48371">
    <property type="entry name" value="ARM repeat"/>
    <property type="match status" value="2"/>
</dbReference>
<feature type="region of interest" description="Disordered" evidence="9">
    <location>
        <begin position="1660"/>
        <end position="1695"/>
    </location>
</feature>
<evidence type="ECO:0000256" key="3">
    <source>
        <dbReference type="ARBA" id="ARBA00022618"/>
    </source>
</evidence>
<feature type="region of interest" description="Disordered" evidence="9">
    <location>
        <begin position="1538"/>
        <end position="1641"/>
    </location>
</feature>
<dbReference type="GO" id="GO:0005881">
    <property type="term" value="C:cytoplasmic microtubule"/>
    <property type="evidence" value="ECO:0007669"/>
    <property type="project" value="UniProtKB-ARBA"/>
</dbReference>
<dbReference type="InterPro" id="IPR034085">
    <property type="entry name" value="TOG"/>
</dbReference>
<feature type="domain" description="TOG" evidence="10">
    <location>
        <begin position="276"/>
        <end position="510"/>
    </location>
</feature>
<dbReference type="FunFam" id="1.25.10.10:FF:000063">
    <property type="entry name" value="Putative cytoskeleton-associated protein 5"/>
    <property type="match status" value="1"/>
</dbReference>
<dbReference type="GO" id="GO:0061863">
    <property type="term" value="F:microtubule plus end polymerase"/>
    <property type="evidence" value="ECO:0007669"/>
    <property type="project" value="InterPro"/>
</dbReference>
<feature type="region of interest" description="Disordered" evidence="9">
    <location>
        <begin position="1995"/>
        <end position="2036"/>
    </location>
</feature>
<dbReference type="Gene3D" id="1.25.10.10">
    <property type="entry name" value="Leucine-rich Repeat Variant"/>
    <property type="match status" value="5"/>
</dbReference>
<dbReference type="GO" id="GO:0051301">
    <property type="term" value="P:cell division"/>
    <property type="evidence" value="ECO:0007669"/>
    <property type="project" value="UniProtKB-KW"/>
</dbReference>
<evidence type="ECO:0000259" key="10">
    <source>
        <dbReference type="SMART" id="SM01349"/>
    </source>
</evidence>
<dbReference type="Proteomes" id="UP001150569">
    <property type="component" value="Unassembled WGS sequence"/>
</dbReference>
<evidence type="ECO:0000256" key="2">
    <source>
        <dbReference type="ARBA" id="ARBA00022490"/>
    </source>
</evidence>
<evidence type="ECO:0000256" key="4">
    <source>
        <dbReference type="ARBA" id="ARBA00022737"/>
    </source>
</evidence>
<evidence type="ECO:0000313" key="11">
    <source>
        <dbReference type="EMBL" id="KAJ1929844.1"/>
    </source>
</evidence>
<comment type="caution">
    <text evidence="11">The sequence shown here is derived from an EMBL/GenBank/DDBJ whole genome shotgun (WGS) entry which is preliminary data.</text>
</comment>
<dbReference type="InterPro" id="IPR016024">
    <property type="entry name" value="ARM-type_fold"/>
</dbReference>
<keyword evidence="3" id="KW-0132">Cell division</keyword>
<evidence type="ECO:0000256" key="9">
    <source>
        <dbReference type="SAM" id="MobiDB-lite"/>
    </source>
</evidence>
<feature type="domain" description="TOG" evidence="10">
    <location>
        <begin position="899"/>
        <end position="1135"/>
    </location>
</feature>
<reference evidence="11" key="1">
    <citation type="submission" date="2022-07" db="EMBL/GenBank/DDBJ databases">
        <title>Phylogenomic reconstructions and comparative analyses of Kickxellomycotina fungi.</title>
        <authorList>
            <person name="Reynolds N.K."/>
            <person name="Stajich J.E."/>
            <person name="Barry K."/>
            <person name="Grigoriev I.V."/>
            <person name="Crous P."/>
            <person name="Smith M.E."/>
        </authorList>
    </citation>
    <scope>NUCLEOTIDE SEQUENCE</scope>
    <source>
        <strain evidence="11">RSA 861</strain>
    </source>
</reference>
<feature type="compositionally biased region" description="Low complexity" evidence="9">
    <location>
        <begin position="527"/>
        <end position="536"/>
    </location>
</feature>
<feature type="compositionally biased region" description="Low complexity" evidence="9">
    <location>
        <begin position="866"/>
        <end position="884"/>
    </location>
</feature>
<dbReference type="SMART" id="SM01349">
    <property type="entry name" value="TOG"/>
    <property type="match status" value="5"/>
</dbReference>
<feature type="compositionally biased region" description="Low complexity" evidence="9">
    <location>
        <begin position="1616"/>
        <end position="1630"/>
    </location>
</feature>
<name>A0A9W8DX68_9FUNG</name>
<accession>A0A9W8DX68</accession>
<keyword evidence="5" id="KW-0498">Mitosis</keyword>
<comment type="similarity">
    <text evidence="8">Belongs to the TOG/XMAP215 family.</text>
</comment>
<evidence type="ECO:0000313" key="12">
    <source>
        <dbReference type="Proteomes" id="UP001150569"/>
    </source>
</evidence>
<feature type="compositionally biased region" description="Pro residues" evidence="9">
    <location>
        <begin position="513"/>
        <end position="526"/>
    </location>
</feature>
<dbReference type="GO" id="GO:0000022">
    <property type="term" value="P:mitotic spindle elongation"/>
    <property type="evidence" value="ECO:0007669"/>
    <property type="project" value="UniProtKB-ARBA"/>
</dbReference>
<feature type="compositionally biased region" description="Low complexity" evidence="9">
    <location>
        <begin position="1682"/>
        <end position="1692"/>
    </location>
</feature>
<dbReference type="InterPro" id="IPR045110">
    <property type="entry name" value="XMAP215"/>
</dbReference>
<proteinExistence type="inferred from homology"/>
<dbReference type="GO" id="GO:0051315">
    <property type="term" value="P:attachment of mitotic spindle microtubules to kinetochore"/>
    <property type="evidence" value="ECO:0007669"/>
    <property type="project" value="UniProtKB-ARBA"/>
</dbReference>
<evidence type="ECO:0000256" key="1">
    <source>
        <dbReference type="ARBA" id="ARBA00004300"/>
    </source>
</evidence>
<feature type="region of interest" description="Disordered" evidence="9">
    <location>
        <begin position="1226"/>
        <end position="1254"/>
    </location>
</feature>
<feature type="region of interest" description="Disordered" evidence="9">
    <location>
        <begin position="508"/>
        <end position="548"/>
    </location>
</feature>
<evidence type="ECO:0000256" key="6">
    <source>
        <dbReference type="ARBA" id="ARBA00023212"/>
    </source>
</evidence>
<dbReference type="Pfam" id="PF21041">
    <property type="entry name" value="XMAP215_CLASP_TOG"/>
    <property type="match status" value="3"/>
</dbReference>
<feature type="region of interest" description="Disordered" evidence="9">
    <location>
        <begin position="248"/>
        <end position="272"/>
    </location>
</feature>
<feature type="compositionally biased region" description="Low complexity" evidence="9">
    <location>
        <begin position="1200"/>
        <end position="1210"/>
    </location>
</feature>
<feature type="region of interest" description="Disordered" evidence="9">
    <location>
        <begin position="562"/>
        <end position="617"/>
    </location>
</feature>
<dbReference type="GO" id="GO:1990571">
    <property type="term" value="P:meiotic centromere clustering"/>
    <property type="evidence" value="ECO:0007669"/>
    <property type="project" value="UniProtKB-ARBA"/>
</dbReference>
<dbReference type="InterPro" id="IPR048491">
    <property type="entry name" value="XMAP215_CLASP_TOG"/>
</dbReference>
<feature type="region of interest" description="Disordered" evidence="9">
    <location>
        <begin position="1135"/>
        <end position="1213"/>
    </location>
</feature>
<dbReference type="GO" id="GO:0030951">
    <property type="term" value="P:establishment or maintenance of microtubule cytoskeleton polarity"/>
    <property type="evidence" value="ECO:0007669"/>
    <property type="project" value="InterPro"/>
</dbReference>
<dbReference type="FunFam" id="1.25.10.10:FF:000019">
    <property type="entry name" value="Cytoskeleton-associated protein 5"/>
    <property type="match status" value="1"/>
</dbReference>
<keyword evidence="7" id="KW-0131">Cell cycle</keyword>
<dbReference type="GO" id="GO:0044732">
    <property type="term" value="C:mitotic spindle pole body"/>
    <property type="evidence" value="ECO:0007669"/>
    <property type="project" value="UniProtKB-ARBA"/>
</dbReference>
<feature type="compositionally biased region" description="Polar residues" evidence="9">
    <location>
        <begin position="1996"/>
        <end position="2006"/>
    </location>
</feature>
<evidence type="ECO:0000256" key="5">
    <source>
        <dbReference type="ARBA" id="ARBA00022776"/>
    </source>
</evidence>
<feature type="domain" description="TOG" evidence="10">
    <location>
        <begin position="1291"/>
        <end position="1547"/>
    </location>
</feature>
<dbReference type="GO" id="GO:0046785">
    <property type="term" value="P:microtubule polymerization"/>
    <property type="evidence" value="ECO:0007669"/>
    <property type="project" value="InterPro"/>
</dbReference>
<feature type="domain" description="TOG" evidence="10">
    <location>
        <begin position="1"/>
        <end position="229"/>
    </location>
</feature>
<keyword evidence="6" id="KW-0206">Cytoskeleton</keyword>
<organism evidence="11 12">
    <name type="scientific">Tieghemiomyces parasiticus</name>
    <dbReference type="NCBI Taxonomy" id="78921"/>
    <lineage>
        <taxon>Eukaryota</taxon>
        <taxon>Fungi</taxon>
        <taxon>Fungi incertae sedis</taxon>
        <taxon>Zoopagomycota</taxon>
        <taxon>Kickxellomycotina</taxon>
        <taxon>Dimargaritomycetes</taxon>
        <taxon>Dimargaritales</taxon>
        <taxon>Dimargaritaceae</taxon>
        <taxon>Tieghemiomyces</taxon>
    </lineage>
</organism>
<feature type="compositionally biased region" description="Low complexity" evidence="9">
    <location>
        <begin position="1543"/>
        <end position="1554"/>
    </location>
</feature>
<feature type="region of interest" description="Disordered" evidence="9">
    <location>
        <begin position="859"/>
        <end position="887"/>
    </location>
</feature>
<evidence type="ECO:0000256" key="7">
    <source>
        <dbReference type="ARBA" id="ARBA00023306"/>
    </source>
</evidence>
<dbReference type="InterPro" id="IPR011989">
    <property type="entry name" value="ARM-like"/>
</dbReference>
<protein>
    <recommendedName>
        <fullName evidence="10">TOG domain-containing protein</fullName>
    </recommendedName>
</protein>
<keyword evidence="2" id="KW-0963">Cytoplasm</keyword>
<gene>
    <name evidence="11" type="ORF">IWQ60_000805</name>
</gene>
<dbReference type="EMBL" id="JANBPT010000022">
    <property type="protein sequence ID" value="KAJ1929844.1"/>
    <property type="molecule type" value="Genomic_DNA"/>
</dbReference>
<sequence>MATADDETANLPLDTRLVHKVWKVRLEAYKQLERELNIWDPQTDCARFYDIGELTPKLAGDTNMIAQESGITALVTYLRMAPDAPRTRETVLPILIDKGLASTRAGTRTQTLEAVLMYVELDVAEPVVEALLPGLGHKQPKMVAATVTALREILTQFGAKTTGLKPVLKALPKMFGHADGNVRTEAQKLVVEIYRWIRAAVEPFLAELKPVQVADLKTAFEAVPADPATATRLLRSQQALVVAEAMAPSAADSASGPREDADDGAEPSSADMDPYQLADPVDVLAKLPADFEALLKSSKWKERKEALEGLHAITNTIRLAVGPYEPLVGLLVKHVNDTNIIVATVAVTCVECMARGLRTDFVPYKPTVVPALIEKCKEKKATVITAIRGALDAILASTGFDLQAIVEDVVVGSDHKNPQVKAESLRWMVRALQKIPVSPPKKDLPDLTKLGLKGLDDGNTDVRDTAADLLGHLMKCVGEPTLKLFLGDLDKIKEAKVMESFEQATVVAKVARPKPPPPAASRPGPPARLTRARAPAPSAPPAAPHGDDLDALAALAPAAKPMLPPKLRNRKPPGASAATGSTPATPAAKPTPKAPVAKPKPAGAAGAVRRAPAPAVAKPDEPIRYKYTEEALADLIPQHIPAGVLSQLNESNWKTRLAGMEALIADLRARPAEDVDAEVVVRQMLKKPGVKEVNFQVAGQVYQLLQFLAQDVPSFGRPAASLAIPLVAEKLGDLKLKKPAAETLELFAESLSLGFVLSQAYGTIAKQKAPKVLAETMAWIGSAAKEFGVGAGLNVRALIECLKTVGLNSSNAQARSTAISVMVTLCQLLGPNVLTLVQDINAKTLELVEAEYAKVKDEPAPVATRGPAVQQADGGADGASLSAAAGGGGAAREDDLLDDLLPRVDLAPQFNAKLTAKLRDDNWKLRKEGLETIQAALASANQRIQPTVGDVWAGLKPRLADSNKNLVVLTCEIVGQLATAMGRPFEKQCRLILTPLLHVLTDKKPQVRTAGLAALTAIADACGSLDPILPASGIALAGESPTLRKDLLDWLVGRCAALEALPPAARPDLTPLVGGNLDCLEDRNVEVRKVAQAAIKYVVQSVGYAAVRERVMAAKGNSRAPLLAAIEPYQGASGGLPASATPAPSANSVVPAKRASASGSSPTKLTKAQLFSRREGGPPPSAAPSSAAESGGLRRAMPTPGSSGPGAAAAKPLNPRLSLRRKLGGAAPRVPLGNMPGGASSGRATPSPTTASVPTTAAALHPDEVPLILTADPRSKELRRRKEAGLTKWAPDQTTQLISQMEPHFNPRLLQQLFSTDHHKDRDYFQALGALDEGLTDAPRFAALYRLSEEDWTARYVCHLDLILKYLTVRFQDTLTTTWMRCLDFLEHLVAFLDDQRYQLSDYEAAVFLPYFIGKFGDPKEVIRARVTALFRRLGRLRPVSLMFQALVDYGLKSKNAKIRAEVLEELAALIQRNGLAVCTSPPRFVPLIASYISERDAHARTAALNVLVQVYQQTGDAIYGLVGRLNEKDRSMLEERLKRTQPPAHVVASPAPAGSTIPRRLAGPDRSGSRLLPPRSGLPVPSASGADRPASRLGLPPSRARPVSMMALPPEHTDPATIAPAPASATLPSFGGDADHPGPRRTKEFSLDFDRLNLPTVGAASAANRRSRPQSLMMSSGGGSSARPAPVASRGASDEPHQAYMLDVILAQITSTDSAESQEAMRYLDKLRHSEAGIRQLVPQIDSFIHALTLQLRLAFALSAQAPGQLALPAVDAGGNYTVQQRKLCHRVVQCCILQFQVPELARAVSTAPLQGALQETLRCLRDPRLEASEENSPLLRALNVLATRILENGNRNRVYAALFTTLGEACEHLPPESDPQSETKGMYANLAMKCIWKLSKKVSEDMHRDLIRVDEFLASVNDFFVRWPEELWTRRQADGIKFGNMPYRSVKSVLYDLVQLAGTPLNDVLGLIPDVAHSPLYRYLQTIEAVNLLPVEDGSTSPASSTATLVARDLDRSPLTRPRPLDLSAPVPPTNLASVSDTLGQLRSRLQQRSAELSGGGGLTTTAGAMDAPASPFARPRPLSMYGVPNPAETQSPEAHRRTMRQLQERLGYHRPHTMATAPTASAEDAHDPGTPREVAPFPRYTSEPQTLLTPSHGTASPLTYRHGTQLPTPHYTASPVMTSDYSATHHINGNSGGPSTYPAVADSSSVSGFATASATSSSLAPQLRPMSTVQGSTVEDLRARLAQMKSNLGNLGSSR</sequence>
<comment type="subcellular location">
    <subcellularLocation>
        <location evidence="1">Cytoplasm</location>
        <location evidence="1">Cytoskeleton</location>
        <location evidence="1">Microtubule organizing center</location>
        <location evidence="1">Centrosome</location>
    </subcellularLocation>
</comment>
<evidence type="ECO:0000256" key="8">
    <source>
        <dbReference type="ARBA" id="ARBA00025722"/>
    </source>
</evidence>
<dbReference type="GO" id="GO:1990498">
    <property type="term" value="C:mitotic spindle microtubule"/>
    <property type="evidence" value="ECO:0007669"/>
    <property type="project" value="UniProtKB-ARBA"/>
</dbReference>
<keyword evidence="12" id="KW-1185">Reference proteome</keyword>
<feature type="compositionally biased region" description="Low complexity" evidence="9">
    <location>
        <begin position="572"/>
        <end position="617"/>
    </location>
</feature>
<feature type="compositionally biased region" description="Polar residues" evidence="9">
    <location>
        <begin position="1157"/>
        <end position="1166"/>
    </location>
</feature>
<dbReference type="GO" id="GO:0051010">
    <property type="term" value="F:microtubule plus-end binding"/>
    <property type="evidence" value="ECO:0007669"/>
    <property type="project" value="InterPro"/>
</dbReference>
<feature type="compositionally biased region" description="Low complexity" evidence="9">
    <location>
        <begin position="1135"/>
        <end position="1152"/>
    </location>
</feature>
<dbReference type="PANTHER" id="PTHR12609">
    <property type="entry name" value="MICROTUBULE ASSOCIATED PROTEIN XMAP215"/>
    <property type="match status" value="1"/>
</dbReference>
<dbReference type="GO" id="GO:0099070">
    <property type="term" value="C:static microtubule bundle"/>
    <property type="evidence" value="ECO:0007669"/>
    <property type="project" value="UniProtKB-ARBA"/>
</dbReference>
<dbReference type="FunFam" id="1.25.10.10:FF:000050">
    <property type="entry name" value="Cytoskeleton-associated protein 5 isoform X1"/>
    <property type="match status" value="1"/>
</dbReference>
<dbReference type="OrthoDB" id="205662at2759"/>
<feature type="domain" description="TOG" evidence="10">
    <location>
        <begin position="626"/>
        <end position="861"/>
    </location>
</feature>